<dbReference type="InterPro" id="IPR011856">
    <property type="entry name" value="tRNA_endonuc-like_dom_sf"/>
</dbReference>
<dbReference type="Gene3D" id="3.40.1350.10">
    <property type="match status" value="1"/>
</dbReference>
<evidence type="ECO:0008006" key="3">
    <source>
        <dbReference type="Google" id="ProtNLM"/>
    </source>
</evidence>
<organism evidence="1 2">
    <name type="scientific">Spirulina subsalsa FACHB-351</name>
    <dbReference type="NCBI Taxonomy" id="234711"/>
    <lineage>
        <taxon>Bacteria</taxon>
        <taxon>Bacillati</taxon>
        <taxon>Cyanobacteriota</taxon>
        <taxon>Cyanophyceae</taxon>
        <taxon>Spirulinales</taxon>
        <taxon>Spirulinaceae</taxon>
        <taxon>Spirulina</taxon>
    </lineage>
</organism>
<keyword evidence="2" id="KW-1185">Reference proteome</keyword>
<dbReference type="EMBL" id="JAIHOM010000043">
    <property type="protein sequence ID" value="MCW6036680.1"/>
    <property type="molecule type" value="Genomic_DNA"/>
</dbReference>
<proteinExistence type="predicted"/>
<evidence type="ECO:0000313" key="2">
    <source>
        <dbReference type="Proteomes" id="UP001526426"/>
    </source>
</evidence>
<dbReference type="RefSeq" id="WP_265264477.1">
    <property type="nucleotide sequence ID" value="NZ_JAIHOM010000043.1"/>
</dbReference>
<gene>
    <name evidence="1" type="ORF">K4A83_10455</name>
</gene>
<protein>
    <recommendedName>
        <fullName evidence="3">DUF4268 domain-containing protein</fullName>
    </recommendedName>
</protein>
<accession>A0ABT3L5A0</accession>
<sequence length="310" mass="35314">MVIPNLGSLVEVELRDAWNHEAHSFTPWLAEHLHELAKQIGIPLELEGQEVPVAEFSADILARNPQDDTLVLIENQLEGSDHLHLGQIMTYLAGLEAHTIVWIAADFREPHISALNWLNENTGESFAFFAVKVKAVRIGDSPIAPVFEVITRPNHWERKLHAIAQETRNISKIGQFRQEFWTYYVNRFPTEQAWGDANAASSRWRVFDDIGLVVTVYLAREEVGVFIRGLRGIEGAEVYARLMPYCDRLQAETGVSPGSSNRGHHYFVKTLKCQYHDQSQWERLTDWLHSTANTYEALLKNIFGEESNAP</sequence>
<name>A0ABT3L5A0_9CYAN</name>
<evidence type="ECO:0000313" key="1">
    <source>
        <dbReference type="EMBL" id="MCW6036680.1"/>
    </source>
</evidence>
<comment type="caution">
    <text evidence="1">The sequence shown here is derived from an EMBL/GenBank/DDBJ whole genome shotgun (WGS) entry which is preliminary data.</text>
</comment>
<reference evidence="1 2" key="1">
    <citation type="submission" date="2021-08" db="EMBL/GenBank/DDBJ databases">
        <title>Draft genome sequence of Spirulina subsalsa with high tolerance to salinity and hype-accumulation of phycocyanin.</title>
        <authorList>
            <person name="Pei H."/>
            <person name="Jiang L."/>
        </authorList>
    </citation>
    <scope>NUCLEOTIDE SEQUENCE [LARGE SCALE GENOMIC DNA]</scope>
    <source>
        <strain evidence="1 2">FACHB-351</strain>
    </source>
</reference>
<dbReference type="Proteomes" id="UP001526426">
    <property type="component" value="Unassembled WGS sequence"/>
</dbReference>